<feature type="coiled-coil region" evidence="6">
    <location>
        <begin position="98"/>
        <end position="125"/>
    </location>
</feature>
<keyword evidence="2" id="KW-0479">Metal-binding</keyword>
<sequence>MPPDRTLPNGERSTSVSFSGAAALKLPLSSHGAKHAPSLERGKACLVCRARKIKCDGVQPSCGACRKSALAKGEDPNMIICDFDEPEKRRRPVGGGKVAGLEAKIAALEQRIAELTMESEARNDTSADSFVPSGATYPVISEPCNPTPAPHNFNCPSATSFPSRPKPPASSLPHLSERYEMLPPTPRELGDIAHHNYFVQSHTVHRPPVPVPTPLNLPAPSPLLDLFYPSWPKTLPSPPLVFRLVEIFFAKSHLVAVMVNKPKMLASLQLPPTHVDFPVTCLLHGMIAIAASTVSDDIWATEERYWAWNESPSDWHGRQAKLGIEPSWVNDDNYLQIAQTAVICCFLSYSSARFGEVWLECAQATRLAVPLGLNHIRASNSKAELTWTTKHLKTSMLPPTNEDDQMFERSVTFWYAFVCDRFASASTGWASSLEEADVTSLLPAPPGFEYPSENLNSSPLSLHNPHFFTSHPPHLVQSLQLYLKAVVLMGRVVSWLQRSPSPIGVGINNGPPRHVPAAGSRDPRDSPEFQGLDNALVAFQLSIPREYHQAELHAASDTRVSLVHAIPHASVILLHEPFVTMQEDDPSMKKCSVAAREILKAIVTLYSSSFDIALLVPFINFAWAVAGRTLVRELAIKQAKGIVEGCDEVRSSVETILAAMRAYSTPLGSDLNLASPRSPPPPPFDLPPSRRSQAPSFRIRSRHRPRGYTGLPPRRPRGLRPHHPQRRFGDDSQADAY</sequence>
<feature type="region of interest" description="Disordered" evidence="7">
    <location>
        <begin position="506"/>
        <end position="526"/>
    </location>
</feature>
<dbReference type="Pfam" id="PF00172">
    <property type="entry name" value="Zn_clus"/>
    <property type="match status" value="1"/>
</dbReference>
<comment type="caution">
    <text evidence="9">The sequence shown here is derived from an EMBL/GenBank/DDBJ whole genome shotgun (WGS) entry which is preliminary data.</text>
</comment>
<dbReference type="PANTHER" id="PTHR47338:SF29">
    <property type="entry name" value="ZN(2)-C6 FUNGAL-TYPE DOMAIN-CONTAINING PROTEIN"/>
    <property type="match status" value="1"/>
</dbReference>
<dbReference type="Gene3D" id="4.10.240.10">
    <property type="entry name" value="Zn(2)-C6 fungal-type DNA-binding domain"/>
    <property type="match status" value="1"/>
</dbReference>
<feature type="compositionally biased region" description="Basic residues" evidence="7">
    <location>
        <begin position="714"/>
        <end position="726"/>
    </location>
</feature>
<proteinExistence type="predicted"/>
<dbReference type="InParanoid" id="A0A1Y2DM81"/>
<dbReference type="InterPro" id="IPR001138">
    <property type="entry name" value="Zn2Cys6_DnaBD"/>
</dbReference>
<dbReference type="GO" id="GO:0003677">
    <property type="term" value="F:DNA binding"/>
    <property type="evidence" value="ECO:0007669"/>
    <property type="project" value="InterPro"/>
</dbReference>
<feature type="region of interest" description="Disordered" evidence="7">
    <location>
        <begin position="155"/>
        <end position="174"/>
    </location>
</feature>
<feature type="domain" description="Zn(2)-C6 fungal-type" evidence="8">
    <location>
        <begin position="44"/>
        <end position="83"/>
    </location>
</feature>
<feature type="region of interest" description="Disordered" evidence="7">
    <location>
        <begin position="670"/>
        <end position="737"/>
    </location>
</feature>
<name>A0A1Y2DM81_9BASI</name>
<evidence type="ECO:0000256" key="7">
    <source>
        <dbReference type="SAM" id="MobiDB-lite"/>
    </source>
</evidence>
<feature type="compositionally biased region" description="Pro residues" evidence="7">
    <location>
        <begin position="677"/>
        <end position="686"/>
    </location>
</feature>
<evidence type="ECO:0000256" key="5">
    <source>
        <dbReference type="ARBA" id="ARBA00023242"/>
    </source>
</evidence>
<evidence type="ECO:0000256" key="3">
    <source>
        <dbReference type="ARBA" id="ARBA00023015"/>
    </source>
</evidence>
<dbReference type="SMART" id="SM00906">
    <property type="entry name" value="Fungal_trans"/>
    <property type="match status" value="1"/>
</dbReference>
<reference evidence="9 10" key="1">
    <citation type="submission" date="2016-07" db="EMBL/GenBank/DDBJ databases">
        <title>Pervasive Adenine N6-methylation of Active Genes in Fungi.</title>
        <authorList>
            <consortium name="DOE Joint Genome Institute"/>
            <person name="Mondo S.J."/>
            <person name="Dannebaum R.O."/>
            <person name="Kuo R.C."/>
            <person name="Labutti K."/>
            <person name="Haridas S."/>
            <person name="Kuo A."/>
            <person name="Salamov A."/>
            <person name="Ahrendt S.R."/>
            <person name="Lipzen A."/>
            <person name="Sullivan W."/>
            <person name="Andreopoulos W.B."/>
            <person name="Clum A."/>
            <person name="Lindquist E."/>
            <person name="Daum C."/>
            <person name="Ramamoorthy G.K."/>
            <person name="Gryganskyi A."/>
            <person name="Culley D."/>
            <person name="Magnuson J.K."/>
            <person name="James T.Y."/>
            <person name="O'Malley M.A."/>
            <person name="Stajich J.E."/>
            <person name="Spatafora J.W."/>
            <person name="Visel A."/>
            <person name="Grigoriev I.V."/>
        </authorList>
    </citation>
    <scope>NUCLEOTIDE SEQUENCE [LARGE SCALE GENOMIC DNA]</scope>
    <source>
        <strain evidence="9 10">62-1032</strain>
    </source>
</reference>
<evidence type="ECO:0000256" key="6">
    <source>
        <dbReference type="SAM" id="Coils"/>
    </source>
</evidence>
<evidence type="ECO:0000256" key="1">
    <source>
        <dbReference type="ARBA" id="ARBA00004123"/>
    </source>
</evidence>
<organism evidence="9 10">
    <name type="scientific">Leucosporidium creatinivorum</name>
    <dbReference type="NCBI Taxonomy" id="106004"/>
    <lineage>
        <taxon>Eukaryota</taxon>
        <taxon>Fungi</taxon>
        <taxon>Dikarya</taxon>
        <taxon>Basidiomycota</taxon>
        <taxon>Pucciniomycotina</taxon>
        <taxon>Microbotryomycetes</taxon>
        <taxon>Leucosporidiales</taxon>
        <taxon>Leucosporidium</taxon>
    </lineage>
</organism>
<keyword evidence="6" id="KW-0175">Coiled coil</keyword>
<dbReference type="GO" id="GO:0008270">
    <property type="term" value="F:zinc ion binding"/>
    <property type="evidence" value="ECO:0007669"/>
    <property type="project" value="InterPro"/>
</dbReference>
<keyword evidence="3" id="KW-0805">Transcription regulation</keyword>
<dbReference type="Pfam" id="PF04082">
    <property type="entry name" value="Fungal_trans"/>
    <property type="match status" value="1"/>
</dbReference>
<evidence type="ECO:0000256" key="4">
    <source>
        <dbReference type="ARBA" id="ARBA00023163"/>
    </source>
</evidence>
<evidence type="ECO:0000313" key="10">
    <source>
        <dbReference type="Proteomes" id="UP000193467"/>
    </source>
</evidence>
<dbReference type="CDD" id="cd12148">
    <property type="entry name" value="fungal_TF_MHR"/>
    <property type="match status" value="1"/>
</dbReference>
<keyword evidence="5" id="KW-0539">Nucleus</keyword>
<gene>
    <name evidence="9" type="ORF">BCR35DRAFT_198117</name>
</gene>
<dbReference type="InterPro" id="IPR050815">
    <property type="entry name" value="TF_fung"/>
</dbReference>
<dbReference type="CDD" id="cd00067">
    <property type="entry name" value="GAL4"/>
    <property type="match status" value="1"/>
</dbReference>
<dbReference type="GO" id="GO:0000981">
    <property type="term" value="F:DNA-binding transcription factor activity, RNA polymerase II-specific"/>
    <property type="evidence" value="ECO:0007669"/>
    <property type="project" value="InterPro"/>
</dbReference>
<dbReference type="OrthoDB" id="39175at2759"/>
<dbReference type="PROSITE" id="PS50048">
    <property type="entry name" value="ZN2_CY6_FUNGAL_2"/>
    <property type="match status" value="1"/>
</dbReference>
<evidence type="ECO:0000256" key="2">
    <source>
        <dbReference type="ARBA" id="ARBA00022723"/>
    </source>
</evidence>
<evidence type="ECO:0000313" key="9">
    <source>
        <dbReference type="EMBL" id="ORY60382.1"/>
    </source>
</evidence>
<dbReference type="STRING" id="106004.A0A1Y2DM81"/>
<dbReference type="EMBL" id="MCGR01000074">
    <property type="protein sequence ID" value="ORY60382.1"/>
    <property type="molecule type" value="Genomic_DNA"/>
</dbReference>
<dbReference type="AlphaFoldDB" id="A0A1Y2DM81"/>
<dbReference type="SMART" id="SM00066">
    <property type="entry name" value="GAL4"/>
    <property type="match status" value="1"/>
</dbReference>
<accession>A0A1Y2DM81</accession>
<dbReference type="GO" id="GO:0006351">
    <property type="term" value="P:DNA-templated transcription"/>
    <property type="evidence" value="ECO:0007669"/>
    <property type="project" value="InterPro"/>
</dbReference>
<dbReference type="InterPro" id="IPR007219">
    <property type="entry name" value="XnlR_reg_dom"/>
</dbReference>
<keyword evidence="4" id="KW-0804">Transcription</keyword>
<keyword evidence="10" id="KW-1185">Reference proteome</keyword>
<evidence type="ECO:0000259" key="8">
    <source>
        <dbReference type="PROSITE" id="PS50048"/>
    </source>
</evidence>
<dbReference type="Proteomes" id="UP000193467">
    <property type="component" value="Unassembled WGS sequence"/>
</dbReference>
<dbReference type="SUPFAM" id="SSF57701">
    <property type="entry name" value="Zn2/Cys6 DNA-binding domain"/>
    <property type="match status" value="1"/>
</dbReference>
<dbReference type="GO" id="GO:0005634">
    <property type="term" value="C:nucleus"/>
    <property type="evidence" value="ECO:0007669"/>
    <property type="project" value="UniProtKB-SubCell"/>
</dbReference>
<dbReference type="PANTHER" id="PTHR47338">
    <property type="entry name" value="ZN(II)2CYS6 TRANSCRIPTION FACTOR (EUROFUNG)-RELATED"/>
    <property type="match status" value="1"/>
</dbReference>
<protein>
    <recommendedName>
        <fullName evidence="8">Zn(2)-C6 fungal-type domain-containing protein</fullName>
    </recommendedName>
</protein>
<dbReference type="InterPro" id="IPR036864">
    <property type="entry name" value="Zn2-C6_fun-type_DNA-bd_sf"/>
</dbReference>
<comment type="subcellular location">
    <subcellularLocation>
        <location evidence="1">Nucleus</location>
    </subcellularLocation>
</comment>